<accession>A0A3D8YIP8</accession>
<keyword evidence="2" id="KW-0547">Nucleotide-binding</keyword>
<dbReference type="EMBL" id="QQPC01000381">
    <property type="protein sequence ID" value="REA79044.1"/>
    <property type="molecule type" value="Genomic_DNA"/>
</dbReference>
<dbReference type="GO" id="GO:0005524">
    <property type="term" value="F:ATP binding"/>
    <property type="evidence" value="ECO:0007669"/>
    <property type="project" value="UniProtKB-KW"/>
</dbReference>
<organism evidence="2 3">
    <name type="scientific">Staphylococcus pseudintermedius</name>
    <dbReference type="NCBI Taxonomy" id="283734"/>
    <lineage>
        <taxon>Bacteria</taxon>
        <taxon>Bacillati</taxon>
        <taxon>Bacillota</taxon>
        <taxon>Bacilli</taxon>
        <taxon>Bacillales</taxon>
        <taxon>Staphylococcaceae</taxon>
        <taxon>Staphylococcus</taxon>
        <taxon>Staphylococcus intermedius group</taxon>
    </lineage>
</organism>
<name>A0A3D8YIP8_STAPS</name>
<dbReference type="RefSeq" id="WP_181894156.1">
    <property type="nucleotide sequence ID" value="NZ_QQPC01000381.1"/>
</dbReference>
<protein>
    <submittedName>
        <fullName evidence="2">ABC transporter ATP-binding protein</fullName>
    </submittedName>
</protein>
<gene>
    <name evidence="2" type="ORF">DV961_14490</name>
</gene>
<dbReference type="AlphaFoldDB" id="A0A3D8YIP8"/>
<sequence length="57" mass="6068">MKARNPLVFLLKKISWPVGLIIVAVTIASIGSLTGLLVPLFTGQVVDKFTFASISPV</sequence>
<feature type="non-terminal residue" evidence="2">
    <location>
        <position position="57"/>
    </location>
</feature>
<reference evidence="3" key="1">
    <citation type="journal article" date="2018" name="Vet. Microbiol.">
        <title>Molecular epidemiology of methicillin-resistant staphylococci amongst veterinary personnel, personnel-owned pets, patients and the hospital environment of two companion animal veterinary hospitals.</title>
        <authorList>
            <person name="Worthing K.A."/>
            <person name="Brown J."/>
            <person name="Gerber L."/>
            <person name="Abraham S."/>
            <person name="Trott D."/>
            <person name="Norris J.M."/>
        </authorList>
    </citation>
    <scope>NUCLEOTIDE SEQUENCE [LARGE SCALE GENOMIC DNA]</scope>
    <source>
        <strain evidence="3">ST496-2</strain>
    </source>
</reference>
<comment type="caution">
    <text evidence="2">The sequence shown here is derived from an EMBL/GenBank/DDBJ whole genome shotgun (WGS) entry which is preliminary data.</text>
</comment>
<keyword evidence="2" id="KW-0067">ATP-binding</keyword>
<proteinExistence type="predicted"/>
<keyword evidence="1" id="KW-1133">Transmembrane helix</keyword>
<evidence type="ECO:0000256" key="1">
    <source>
        <dbReference type="SAM" id="Phobius"/>
    </source>
</evidence>
<evidence type="ECO:0000313" key="2">
    <source>
        <dbReference type="EMBL" id="REA79044.1"/>
    </source>
</evidence>
<dbReference type="Proteomes" id="UP000256409">
    <property type="component" value="Unassembled WGS sequence"/>
</dbReference>
<keyword evidence="1" id="KW-0472">Membrane</keyword>
<feature type="transmembrane region" description="Helical" evidence="1">
    <location>
        <begin position="20"/>
        <end position="41"/>
    </location>
</feature>
<evidence type="ECO:0000313" key="3">
    <source>
        <dbReference type="Proteomes" id="UP000256409"/>
    </source>
</evidence>
<keyword evidence="1" id="KW-0812">Transmembrane</keyword>